<dbReference type="AlphaFoldDB" id="A0A914EL24"/>
<reference evidence="4" key="1">
    <citation type="submission" date="2022-11" db="UniProtKB">
        <authorList>
            <consortium name="WormBaseParasite"/>
        </authorList>
    </citation>
    <scope>IDENTIFICATION</scope>
</reference>
<evidence type="ECO:0000313" key="4">
    <source>
        <dbReference type="WBParaSite" id="ACRNAN_scaffold9226.g32699.t1"/>
    </source>
</evidence>
<sequence length="290" mass="33860">MRRFHVFYGEHMNPRETMDKFETQVHGQIEKVELMKLAKEIVKNCQLCQLEDKIEVCNNIDITAITRRMVKNQEVVIKDDKGDALDQVTLQDIKDAQQKSQELRAIYDALKTGTLPKNQSEKRKMEHLIQKYTLRNESIYYKPGDEEANIGLRLLIPYVYREAILRLYHANPIQGGHLGEEKLLESVRHRFYWPGWTSDVAKYCKSCHECQSRKPNSSNYPLKEPLYPIKPSNRPWAQVHIDLIDGQNNEEYKQNKDNIIAFVKTSTDESSNEDHQSKMPVISAEDINIL</sequence>
<feature type="domain" description="Integrase zinc-binding" evidence="2">
    <location>
        <begin position="157"/>
        <end position="216"/>
    </location>
</feature>
<accession>A0A914EL24</accession>
<name>A0A914EL24_9BILA</name>
<proteinExistence type="predicted"/>
<evidence type="ECO:0000259" key="2">
    <source>
        <dbReference type="Pfam" id="PF17921"/>
    </source>
</evidence>
<dbReference type="PANTHER" id="PTHR37984">
    <property type="entry name" value="PROTEIN CBG26694"/>
    <property type="match status" value="1"/>
</dbReference>
<dbReference type="InterPro" id="IPR050951">
    <property type="entry name" value="Retrovirus_Pol_polyprotein"/>
</dbReference>
<dbReference type="FunFam" id="1.10.340.70:FF:000001">
    <property type="entry name" value="Retrovirus-related Pol polyprotein from transposon gypsy-like Protein"/>
    <property type="match status" value="1"/>
</dbReference>
<dbReference type="Proteomes" id="UP000887540">
    <property type="component" value="Unplaced"/>
</dbReference>
<keyword evidence="3" id="KW-1185">Reference proteome</keyword>
<dbReference type="InterPro" id="IPR041588">
    <property type="entry name" value="Integrase_H2C2"/>
</dbReference>
<dbReference type="Gene3D" id="1.10.340.70">
    <property type="match status" value="1"/>
</dbReference>
<dbReference type="Pfam" id="PF17921">
    <property type="entry name" value="Integrase_H2C2"/>
    <property type="match status" value="1"/>
</dbReference>
<dbReference type="PANTHER" id="PTHR37984:SF5">
    <property type="entry name" value="PROTEIN NYNRIN-LIKE"/>
    <property type="match status" value="1"/>
</dbReference>
<dbReference type="WBParaSite" id="ACRNAN_scaffold9226.g32699.t1">
    <property type="protein sequence ID" value="ACRNAN_scaffold9226.g32699.t1"/>
    <property type="gene ID" value="ACRNAN_scaffold9226.g32699"/>
</dbReference>
<evidence type="ECO:0000256" key="1">
    <source>
        <dbReference type="ARBA" id="ARBA00012493"/>
    </source>
</evidence>
<dbReference type="GO" id="GO:0003964">
    <property type="term" value="F:RNA-directed DNA polymerase activity"/>
    <property type="evidence" value="ECO:0007669"/>
    <property type="project" value="UniProtKB-EC"/>
</dbReference>
<dbReference type="EC" id="2.7.7.49" evidence="1"/>
<evidence type="ECO:0000313" key="3">
    <source>
        <dbReference type="Proteomes" id="UP000887540"/>
    </source>
</evidence>
<organism evidence="3 4">
    <name type="scientific">Acrobeloides nanus</name>
    <dbReference type="NCBI Taxonomy" id="290746"/>
    <lineage>
        <taxon>Eukaryota</taxon>
        <taxon>Metazoa</taxon>
        <taxon>Ecdysozoa</taxon>
        <taxon>Nematoda</taxon>
        <taxon>Chromadorea</taxon>
        <taxon>Rhabditida</taxon>
        <taxon>Tylenchina</taxon>
        <taxon>Cephalobomorpha</taxon>
        <taxon>Cephaloboidea</taxon>
        <taxon>Cephalobidae</taxon>
        <taxon>Acrobeloides</taxon>
    </lineage>
</organism>
<protein>
    <recommendedName>
        <fullName evidence="1">RNA-directed DNA polymerase</fullName>
        <ecNumber evidence="1">2.7.7.49</ecNumber>
    </recommendedName>
</protein>